<evidence type="ECO:0000256" key="7">
    <source>
        <dbReference type="SAM" id="SignalP"/>
    </source>
</evidence>
<dbReference type="PANTHER" id="PTHR28304:SF2">
    <property type="entry name" value="PEROXISOMAL MEMBRANE PROTEIN PEX29"/>
    <property type="match status" value="1"/>
</dbReference>
<accession>A0A1V6TR84</accession>
<keyword evidence="3 6" id="KW-1133">Transmembrane helix</keyword>
<dbReference type="Proteomes" id="UP000191285">
    <property type="component" value="Unassembled WGS sequence"/>
</dbReference>
<dbReference type="EMBL" id="MLKD01000003">
    <property type="protein sequence ID" value="OQE28494.1"/>
    <property type="molecule type" value="Genomic_DNA"/>
</dbReference>
<keyword evidence="10" id="KW-1185">Reference proteome</keyword>
<organism evidence="9 10">
    <name type="scientific">Penicillium steckii</name>
    <dbReference type="NCBI Taxonomy" id="303698"/>
    <lineage>
        <taxon>Eukaryota</taxon>
        <taxon>Fungi</taxon>
        <taxon>Dikarya</taxon>
        <taxon>Ascomycota</taxon>
        <taxon>Pezizomycotina</taxon>
        <taxon>Eurotiomycetes</taxon>
        <taxon>Eurotiomycetidae</taxon>
        <taxon>Eurotiales</taxon>
        <taxon>Aspergillaceae</taxon>
        <taxon>Penicillium</taxon>
    </lineage>
</organism>
<feature type="transmembrane region" description="Helical" evidence="6">
    <location>
        <begin position="275"/>
        <end position="293"/>
    </location>
</feature>
<gene>
    <name evidence="9" type="ORF">PENSTE_c003G10394</name>
</gene>
<evidence type="ECO:0000256" key="5">
    <source>
        <dbReference type="SAM" id="MobiDB-lite"/>
    </source>
</evidence>
<keyword evidence="4 6" id="KW-0472">Membrane</keyword>
<evidence type="ECO:0000313" key="9">
    <source>
        <dbReference type="EMBL" id="OQE28494.1"/>
    </source>
</evidence>
<feature type="transmembrane region" description="Helical" evidence="6">
    <location>
        <begin position="175"/>
        <end position="194"/>
    </location>
</feature>
<protein>
    <recommendedName>
        <fullName evidence="8">TECPR1-like DysF domain-containing protein</fullName>
    </recommendedName>
</protein>
<keyword evidence="2 6" id="KW-0812">Transmembrane</keyword>
<dbReference type="InterPro" id="IPR010482">
    <property type="entry name" value="TECPR1-like_DysF"/>
</dbReference>
<reference evidence="10" key="1">
    <citation type="journal article" date="2017" name="Nat. Microbiol.">
        <title>Global analysis of biosynthetic gene clusters reveals vast potential of secondary metabolite production in Penicillium species.</title>
        <authorList>
            <person name="Nielsen J.C."/>
            <person name="Grijseels S."/>
            <person name="Prigent S."/>
            <person name="Ji B."/>
            <person name="Dainat J."/>
            <person name="Nielsen K.F."/>
            <person name="Frisvad J.C."/>
            <person name="Workman M."/>
            <person name="Nielsen J."/>
        </authorList>
    </citation>
    <scope>NUCLEOTIDE SEQUENCE [LARGE SCALE GENOMIC DNA]</scope>
    <source>
        <strain evidence="10">IBT 24891</strain>
    </source>
</reference>
<feature type="region of interest" description="Disordered" evidence="5">
    <location>
        <begin position="99"/>
        <end position="120"/>
    </location>
</feature>
<evidence type="ECO:0000313" key="10">
    <source>
        <dbReference type="Proteomes" id="UP000191285"/>
    </source>
</evidence>
<sequence length="564" mass="62638">MSEVDFFRFVTLLQLFLFFCETAATATNTTAVASPSMEEDAQVLANRDESVPVLSISKPRFKREGSPDSAHSRSSSTTSKNSIQDRLLTKLLQQVIPKDDDEDESNSGNQSFATSPKKPGFSLPTMSTNFRRFNARIGVVFLFQNRVERLLSWKTPTHTISFLFAYSFICLDPHLLLVLPLVVLLLFIMVPAFITRHPPPPSTSTSSTTPYYSYEGPALAPAKTIKPAPETSKDFFRNMRDLQNVMADFSDVHDATISVFAPLTNFSDEKLSSTVFLVGTVAAAALFMTAHLLPLRLVLLAGGNAAVLANNPKVRLFCQGLMEDVGNGLDDLDLPLPEGDHGQDLLNSAVPQSPSAAMSAIEQLVDISVDTDPEEREVEVFEVQHRASGTSESGWENFLFSPQPYDPLSPSRIAGDRPRGCRFFDDVRPPNGWKWKSKKWELDLDCREWVVERMITGVGFEVPGVTAEGRAIVDEVGGWVWDLPAESPELREDEEMPTMAYGDLDTDSPSQLRPQNKISTGDWEEAVAASYGVGEWRRRRWVRVVQRMNNTQPTGTVTYSTLGQ</sequence>
<evidence type="ECO:0000256" key="1">
    <source>
        <dbReference type="ARBA" id="ARBA00004141"/>
    </source>
</evidence>
<dbReference type="PANTHER" id="PTHR28304">
    <property type="entry name" value="PEROXISOMAL MEMBRANE PROTEIN PEX29"/>
    <property type="match status" value="1"/>
</dbReference>
<name>A0A1V6TR84_9EURO</name>
<dbReference type="STRING" id="303698.A0A1V6TR84"/>
<evidence type="ECO:0000256" key="6">
    <source>
        <dbReference type="SAM" id="Phobius"/>
    </source>
</evidence>
<comment type="subcellular location">
    <subcellularLocation>
        <location evidence="1">Membrane</location>
        <topology evidence="1">Multi-pass membrane protein</topology>
    </subcellularLocation>
</comment>
<feature type="compositionally biased region" description="Low complexity" evidence="5">
    <location>
        <begin position="67"/>
        <end position="82"/>
    </location>
</feature>
<dbReference type="AlphaFoldDB" id="A0A1V6TR84"/>
<dbReference type="OrthoDB" id="74314at2759"/>
<dbReference type="Pfam" id="PF06398">
    <property type="entry name" value="Pex24p"/>
    <property type="match status" value="1"/>
</dbReference>
<evidence type="ECO:0000256" key="3">
    <source>
        <dbReference type="ARBA" id="ARBA00022989"/>
    </source>
</evidence>
<feature type="region of interest" description="Disordered" evidence="5">
    <location>
        <begin position="56"/>
        <end position="83"/>
    </location>
</feature>
<keyword evidence="7" id="KW-0732">Signal</keyword>
<feature type="domain" description="TECPR1-like DysF" evidence="8">
    <location>
        <begin position="121"/>
        <end position="543"/>
    </location>
</feature>
<dbReference type="GO" id="GO:0005778">
    <property type="term" value="C:peroxisomal membrane"/>
    <property type="evidence" value="ECO:0007669"/>
    <property type="project" value="TreeGrafter"/>
</dbReference>
<feature type="chain" id="PRO_5011986016" description="TECPR1-like DysF domain-containing protein" evidence="7">
    <location>
        <begin position="27"/>
        <end position="564"/>
    </location>
</feature>
<evidence type="ECO:0000259" key="8">
    <source>
        <dbReference type="Pfam" id="PF06398"/>
    </source>
</evidence>
<dbReference type="InterPro" id="IPR052816">
    <property type="entry name" value="Peroxisomal_Membrane_PEX28-32"/>
</dbReference>
<feature type="signal peptide" evidence="7">
    <location>
        <begin position="1"/>
        <end position="26"/>
    </location>
</feature>
<evidence type="ECO:0000256" key="4">
    <source>
        <dbReference type="ARBA" id="ARBA00023136"/>
    </source>
</evidence>
<comment type="caution">
    <text evidence="9">The sequence shown here is derived from an EMBL/GenBank/DDBJ whole genome shotgun (WGS) entry which is preliminary data.</text>
</comment>
<proteinExistence type="predicted"/>
<evidence type="ECO:0000256" key="2">
    <source>
        <dbReference type="ARBA" id="ARBA00022692"/>
    </source>
</evidence>
<dbReference type="GO" id="GO:0007031">
    <property type="term" value="P:peroxisome organization"/>
    <property type="evidence" value="ECO:0007669"/>
    <property type="project" value="UniProtKB-ARBA"/>
</dbReference>